<evidence type="ECO:0000256" key="3">
    <source>
        <dbReference type="ARBA" id="ARBA00023002"/>
    </source>
</evidence>
<dbReference type="InterPro" id="IPR036661">
    <property type="entry name" value="Luciferase-like_sf"/>
</dbReference>
<evidence type="ECO:0000313" key="6">
    <source>
        <dbReference type="EMBL" id="CQD06686.1"/>
    </source>
</evidence>
<feature type="domain" description="Luciferase-like" evidence="5">
    <location>
        <begin position="18"/>
        <end position="247"/>
    </location>
</feature>
<accession>A0A0E4GWE0</accession>
<dbReference type="Gene3D" id="3.20.20.30">
    <property type="entry name" value="Luciferase-like domain"/>
    <property type="match status" value="1"/>
</dbReference>
<dbReference type="GO" id="GO:0046306">
    <property type="term" value="P:alkanesulfonate catabolic process"/>
    <property type="evidence" value="ECO:0007669"/>
    <property type="project" value="TreeGrafter"/>
</dbReference>
<evidence type="ECO:0000259" key="5">
    <source>
        <dbReference type="Pfam" id="PF00296"/>
    </source>
</evidence>
<dbReference type="EMBL" id="CTEE01000001">
    <property type="protein sequence ID" value="CQD06686.1"/>
    <property type="molecule type" value="Genomic_DNA"/>
</dbReference>
<dbReference type="STRING" id="141349.BN1232_01162"/>
<name>A0A0E4GWE0_MYCLN</name>
<evidence type="ECO:0000256" key="1">
    <source>
        <dbReference type="ARBA" id="ARBA00022630"/>
    </source>
</evidence>
<dbReference type="PANTHER" id="PTHR42847:SF4">
    <property type="entry name" value="ALKANESULFONATE MONOOXYGENASE-RELATED"/>
    <property type="match status" value="1"/>
</dbReference>
<dbReference type="SUPFAM" id="SSF51679">
    <property type="entry name" value="Bacterial luciferase-like"/>
    <property type="match status" value="1"/>
</dbReference>
<keyword evidence="4" id="KW-0503">Monooxygenase</keyword>
<dbReference type="OrthoDB" id="7903015at2"/>
<proteinExistence type="predicted"/>
<evidence type="ECO:0000313" key="7">
    <source>
        <dbReference type="Proteomes" id="UP000199251"/>
    </source>
</evidence>
<sequence>MRFSIAVPQFDYDVFDSAGMRSYVMRAEELGFEGIWTLEQTIGRAPLLAPLELLSYCAAFTERLRLGVAVLVTSQHEPLQLASAVATVDRISHGRLDIGVAPGRGGPTLAAFGVEKDTFISYFTEGLTLMKAAWSDEPTVDFHGRFREVANLPLQPKPVQRPHPPIWFGGMAPKALARAVRHGDAFMGAGASPTEAFAEAVPIVRRELDQQQKDPAHFPISKRVYLMVDDDPARARERVLDGLERTYSGVIPGIEAVPVSGTPDDVARGLQEVLDAGAQTLLLNPLGADVGENREQMERLAAEVIPQLG</sequence>
<dbReference type="PANTHER" id="PTHR42847">
    <property type="entry name" value="ALKANESULFONATE MONOOXYGENASE"/>
    <property type="match status" value="1"/>
</dbReference>
<reference evidence="6 7" key="1">
    <citation type="submission" date="2015-03" db="EMBL/GenBank/DDBJ databases">
        <authorList>
            <person name="Urmite Genomes"/>
        </authorList>
    </citation>
    <scope>NUCLEOTIDE SEQUENCE [LARGE SCALE GENOMIC DNA]</scope>
    <source>
        <strain evidence="6 7">CSUR P1491</strain>
    </source>
</reference>
<dbReference type="InterPro" id="IPR019921">
    <property type="entry name" value="Lucif-like_OxRdtase_Rv2161c"/>
</dbReference>
<dbReference type="Pfam" id="PF00296">
    <property type="entry name" value="Bac_luciferase"/>
    <property type="match status" value="1"/>
</dbReference>
<dbReference type="AlphaFoldDB" id="A0A0E4GWE0"/>
<evidence type="ECO:0000256" key="2">
    <source>
        <dbReference type="ARBA" id="ARBA00022643"/>
    </source>
</evidence>
<dbReference type="GO" id="GO:0008726">
    <property type="term" value="F:alkanesulfonate monooxygenase activity"/>
    <property type="evidence" value="ECO:0007669"/>
    <property type="project" value="TreeGrafter"/>
</dbReference>
<keyword evidence="1" id="KW-0285">Flavoprotein</keyword>
<dbReference type="InterPro" id="IPR050172">
    <property type="entry name" value="SsuD_RutA_monooxygenase"/>
</dbReference>
<keyword evidence="3" id="KW-0560">Oxidoreductase</keyword>
<organism evidence="6 7">
    <name type="scientific">Mycobacterium lentiflavum</name>
    <dbReference type="NCBI Taxonomy" id="141349"/>
    <lineage>
        <taxon>Bacteria</taxon>
        <taxon>Bacillati</taxon>
        <taxon>Actinomycetota</taxon>
        <taxon>Actinomycetes</taxon>
        <taxon>Mycobacteriales</taxon>
        <taxon>Mycobacteriaceae</taxon>
        <taxon>Mycobacterium</taxon>
        <taxon>Mycobacterium simiae complex</taxon>
    </lineage>
</organism>
<gene>
    <name evidence="6" type="ORF">BN1232_01162</name>
</gene>
<dbReference type="RefSeq" id="WP_090600446.1">
    <property type="nucleotide sequence ID" value="NZ_CTEE01000001.1"/>
</dbReference>
<protein>
    <submittedName>
        <fullName evidence="6">Flavin-dependent oxidoreductase</fullName>
    </submittedName>
</protein>
<dbReference type="InterPro" id="IPR011251">
    <property type="entry name" value="Luciferase-like_dom"/>
</dbReference>
<dbReference type="NCBIfam" id="TIGR03619">
    <property type="entry name" value="F420_Rv2161c"/>
    <property type="match status" value="1"/>
</dbReference>
<keyword evidence="2" id="KW-0288">FMN</keyword>
<evidence type="ECO:0000256" key="4">
    <source>
        <dbReference type="ARBA" id="ARBA00023033"/>
    </source>
</evidence>
<dbReference type="Proteomes" id="UP000199251">
    <property type="component" value="Unassembled WGS sequence"/>
</dbReference>